<name>R7ZFL2_LYSSH</name>
<sequence length="311" mass="35172">MATIEQLMAQYGFAWFGFDEISGNIYDKLGRGYVGTVTGATRAMGWDGKDSSLNFNGSSQYVVTDYTPSTLEEFTIKIKFKCPTNGGGYLFTAGRQLDSSALNINGFGVIINKTDGNLRVLYWLNSTSAIITNQILNYDYRDNKWHELILTQKSNVIQLYIDETFIGIYRSIANIITPKNPLRLGYLNVSGYQEWYLGQLDDLQIYSKALTPSDFEQKRLVVKTTDNKNLVLSPTSNRVKEIPSTVEYRMLAQGGVIKEIDSAVDRQPIDFTKPTTEYEFVTNNRTPLGKGRMFTIPISDDFKTAMIEDNY</sequence>
<dbReference type="Proteomes" id="UP000013911">
    <property type="component" value="Unassembled WGS sequence"/>
</dbReference>
<dbReference type="PATRIC" id="fig|1285586.5.peg.1817"/>
<comment type="caution">
    <text evidence="1">The sequence shown here is derived from an EMBL/GenBank/DDBJ whole genome shotgun (WGS) entry which is preliminary data.</text>
</comment>
<organism evidence="1 2">
    <name type="scientific">Lysinibacillus sphaericus OT4b.31</name>
    <dbReference type="NCBI Taxonomy" id="1285586"/>
    <lineage>
        <taxon>Bacteria</taxon>
        <taxon>Bacillati</taxon>
        <taxon>Bacillota</taxon>
        <taxon>Bacilli</taxon>
        <taxon>Bacillales</taxon>
        <taxon>Bacillaceae</taxon>
        <taxon>Lysinibacillus</taxon>
    </lineage>
</organism>
<gene>
    <name evidence="1" type="ORF">H131_08963</name>
</gene>
<reference evidence="1 2" key="1">
    <citation type="submission" date="2013-04" db="EMBL/GenBank/DDBJ databases">
        <title>Draft genome of the heavy metal tolerant bacterium Lysinibacillus sphaericus strain OT4b.31.</title>
        <authorList>
            <person name="Pena-Montenegro T.D."/>
            <person name="Dussan J."/>
        </authorList>
    </citation>
    <scope>NUCLEOTIDE SEQUENCE [LARGE SCALE GENOMIC DNA]</scope>
    <source>
        <strain evidence="1 2">OT4b.31</strain>
    </source>
</reference>
<evidence type="ECO:0000313" key="1">
    <source>
        <dbReference type="EMBL" id="EON72826.1"/>
    </source>
</evidence>
<dbReference type="SUPFAM" id="SSF49899">
    <property type="entry name" value="Concanavalin A-like lectins/glucanases"/>
    <property type="match status" value="1"/>
</dbReference>
<accession>R7ZFL2</accession>
<dbReference type="HOGENOM" id="CLU_893710_0_0_9"/>
<dbReference type="RefSeq" id="WP_010858746.1">
    <property type="nucleotide sequence ID" value="NZ_KB933398.1"/>
</dbReference>
<dbReference type="Pfam" id="PF13385">
    <property type="entry name" value="Laminin_G_3"/>
    <property type="match status" value="1"/>
</dbReference>
<proteinExistence type="predicted"/>
<dbReference type="EMBL" id="AQPX01000015">
    <property type="protein sequence ID" value="EON72826.1"/>
    <property type="molecule type" value="Genomic_DNA"/>
</dbReference>
<evidence type="ECO:0008006" key="3">
    <source>
        <dbReference type="Google" id="ProtNLM"/>
    </source>
</evidence>
<dbReference type="Gene3D" id="2.60.120.200">
    <property type="match status" value="1"/>
</dbReference>
<protein>
    <recommendedName>
        <fullName evidence="3">Laminin G domain-containing protein</fullName>
    </recommendedName>
</protein>
<dbReference type="InterPro" id="IPR013320">
    <property type="entry name" value="ConA-like_dom_sf"/>
</dbReference>
<evidence type="ECO:0000313" key="2">
    <source>
        <dbReference type="Proteomes" id="UP000013911"/>
    </source>
</evidence>
<dbReference type="OrthoDB" id="2733256at2"/>
<dbReference type="AlphaFoldDB" id="R7ZFL2"/>